<dbReference type="InterPro" id="IPR050272">
    <property type="entry name" value="Isochorismatase-like_hydrls"/>
</dbReference>
<organism evidence="3 4">
    <name type="scientific">Thermomonas fusca</name>
    <dbReference type="NCBI Taxonomy" id="215690"/>
    <lineage>
        <taxon>Bacteria</taxon>
        <taxon>Pseudomonadati</taxon>
        <taxon>Pseudomonadota</taxon>
        <taxon>Gammaproteobacteria</taxon>
        <taxon>Lysobacterales</taxon>
        <taxon>Lysobacteraceae</taxon>
        <taxon>Thermomonas</taxon>
    </lineage>
</organism>
<keyword evidence="4" id="KW-1185">Reference proteome</keyword>
<evidence type="ECO:0000256" key="1">
    <source>
        <dbReference type="ARBA" id="ARBA00022801"/>
    </source>
</evidence>
<evidence type="ECO:0000313" key="3">
    <source>
        <dbReference type="EMBL" id="TLX21996.1"/>
    </source>
</evidence>
<keyword evidence="1 3" id="KW-0378">Hydrolase</keyword>
<dbReference type="EMBL" id="SROY01000002">
    <property type="protein sequence ID" value="TLX21996.1"/>
    <property type="molecule type" value="Genomic_DNA"/>
</dbReference>
<reference evidence="3 4" key="1">
    <citation type="submission" date="2019-04" db="EMBL/GenBank/DDBJ databases">
        <authorList>
            <person name="Grouzdev D.S."/>
            <person name="Nazina T.N."/>
        </authorList>
    </citation>
    <scope>NUCLEOTIDE SEQUENCE [LARGE SCALE GENOMIC DNA]</scope>
    <source>
        <strain evidence="3 4">SHC 3-19</strain>
    </source>
</reference>
<dbReference type="RefSeq" id="WP_138348255.1">
    <property type="nucleotide sequence ID" value="NZ_SROY01000002.1"/>
</dbReference>
<feature type="domain" description="Isochorismatase-like" evidence="2">
    <location>
        <begin position="4"/>
        <end position="168"/>
    </location>
</feature>
<proteinExistence type="predicted"/>
<name>A0A5R9PFJ8_9GAMM</name>
<sequence length="187" mass="20007">MPESALLIVDVINHFAFDGARPLATAAGAICAPLRALRDRFDAAGCPVIYANDNWTHWQGGFPELVASCHQRGGASARLAEGLAPEPGHYHVLKPKHSAFRATALPILLLQLGVERLAITGIATDSCVLATALDAHMRGYRLWVPGDCTAARTPTLQRAAMHVLRHTCDAEVAASSGRRDPFGLARK</sequence>
<dbReference type="InterPro" id="IPR000868">
    <property type="entry name" value="Isochorismatase-like_dom"/>
</dbReference>
<gene>
    <name evidence="3" type="ORF">E5S66_05560</name>
</gene>
<dbReference type="PANTHER" id="PTHR43540">
    <property type="entry name" value="PEROXYUREIDOACRYLATE/UREIDOACRYLATE AMIDOHYDROLASE-RELATED"/>
    <property type="match status" value="1"/>
</dbReference>
<dbReference type="Proteomes" id="UP000308508">
    <property type="component" value="Unassembled WGS sequence"/>
</dbReference>
<dbReference type="GO" id="GO:0016787">
    <property type="term" value="F:hydrolase activity"/>
    <property type="evidence" value="ECO:0007669"/>
    <property type="project" value="UniProtKB-KW"/>
</dbReference>
<dbReference type="Pfam" id="PF00857">
    <property type="entry name" value="Isochorismatase"/>
    <property type="match status" value="1"/>
</dbReference>
<dbReference type="SUPFAM" id="SSF52499">
    <property type="entry name" value="Isochorismatase-like hydrolases"/>
    <property type="match status" value="1"/>
</dbReference>
<dbReference type="CDD" id="cd00431">
    <property type="entry name" value="cysteine_hydrolases"/>
    <property type="match status" value="1"/>
</dbReference>
<evidence type="ECO:0000259" key="2">
    <source>
        <dbReference type="Pfam" id="PF00857"/>
    </source>
</evidence>
<comment type="caution">
    <text evidence="3">The sequence shown here is derived from an EMBL/GenBank/DDBJ whole genome shotgun (WGS) entry which is preliminary data.</text>
</comment>
<accession>A0A5R9PFJ8</accession>
<dbReference type="InterPro" id="IPR036380">
    <property type="entry name" value="Isochorismatase-like_sf"/>
</dbReference>
<dbReference type="PANTHER" id="PTHR43540:SF6">
    <property type="entry name" value="ISOCHORISMATASE-LIKE DOMAIN-CONTAINING PROTEIN"/>
    <property type="match status" value="1"/>
</dbReference>
<dbReference type="STRING" id="1123377.GCA_000423885_01187"/>
<dbReference type="AlphaFoldDB" id="A0A5R9PFJ8"/>
<protein>
    <submittedName>
        <fullName evidence="3">Cysteine hydrolase</fullName>
    </submittedName>
</protein>
<dbReference type="Gene3D" id="3.40.50.850">
    <property type="entry name" value="Isochorismatase-like"/>
    <property type="match status" value="1"/>
</dbReference>
<evidence type="ECO:0000313" key="4">
    <source>
        <dbReference type="Proteomes" id="UP000308508"/>
    </source>
</evidence>